<feature type="compositionally biased region" description="Basic residues" evidence="9">
    <location>
        <begin position="508"/>
        <end position="523"/>
    </location>
</feature>
<evidence type="ECO:0000256" key="8">
    <source>
        <dbReference type="ARBA" id="ARBA00023242"/>
    </source>
</evidence>
<comment type="caution">
    <text evidence="11">The sequence shown here is derived from an EMBL/GenBank/DDBJ whole genome shotgun (WGS) entry which is preliminary data.</text>
</comment>
<dbReference type="PANTHER" id="PTHR14513:SF0">
    <property type="entry name" value="PROTECTION OF TELOMERES PROTEIN 1"/>
    <property type="match status" value="1"/>
</dbReference>
<dbReference type="InterPro" id="IPR028389">
    <property type="entry name" value="POT1"/>
</dbReference>
<dbReference type="Pfam" id="PF16686">
    <property type="entry name" value="POT1PC"/>
    <property type="match status" value="1"/>
</dbReference>
<evidence type="ECO:0000256" key="1">
    <source>
        <dbReference type="ARBA" id="ARBA00004123"/>
    </source>
</evidence>
<evidence type="ECO:0000313" key="11">
    <source>
        <dbReference type="EMBL" id="KAL0640851.1"/>
    </source>
</evidence>
<comment type="similarity">
    <text evidence="3">Belongs to the telombin family.</text>
</comment>
<evidence type="ECO:0000259" key="10">
    <source>
        <dbReference type="SMART" id="SM00976"/>
    </source>
</evidence>
<gene>
    <name evidence="11" type="ORF">Q9L58_000158</name>
</gene>
<dbReference type="Gene3D" id="2.40.50.140">
    <property type="entry name" value="Nucleic acid-binding proteins"/>
    <property type="match status" value="2"/>
</dbReference>
<dbReference type="Proteomes" id="UP001447188">
    <property type="component" value="Unassembled WGS sequence"/>
</dbReference>
<keyword evidence="8" id="KW-0539">Nucleus</keyword>
<evidence type="ECO:0000256" key="3">
    <source>
        <dbReference type="ARBA" id="ARBA00008442"/>
    </source>
</evidence>
<proteinExistence type="inferred from homology"/>
<evidence type="ECO:0000313" key="12">
    <source>
        <dbReference type="Proteomes" id="UP001447188"/>
    </source>
</evidence>
<feature type="compositionally biased region" description="Acidic residues" evidence="9">
    <location>
        <begin position="537"/>
        <end position="553"/>
    </location>
</feature>
<keyword evidence="12" id="KW-1185">Reference proteome</keyword>
<reference evidence="11 12" key="1">
    <citation type="submission" date="2024-02" db="EMBL/GenBank/DDBJ databases">
        <title>Discinaceae phylogenomics.</title>
        <authorList>
            <person name="Dirks A.C."/>
            <person name="James T.Y."/>
        </authorList>
    </citation>
    <scope>NUCLEOTIDE SEQUENCE [LARGE SCALE GENOMIC DNA]</scope>
    <source>
        <strain evidence="11 12">ACD0624</strain>
    </source>
</reference>
<feature type="region of interest" description="Disordered" evidence="9">
    <location>
        <begin position="343"/>
        <end position="367"/>
    </location>
</feature>
<dbReference type="InterPro" id="IPR011564">
    <property type="entry name" value="Telomer_end-bd_POT1/Cdc13"/>
</dbReference>
<accession>A0ABR3GY22</accession>
<keyword evidence="6" id="KW-0779">Telomere</keyword>
<evidence type="ECO:0000256" key="4">
    <source>
        <dbReference type="ARBA" id="ARBA00015253"/>
    </source>
</evidence>
<dbReference type="SUPFAM" id="SSF50249">
    <property type="entry name" value="Nucleic acid-binding proteins"/>
    <property type="match status" value="2"/>
</dbReference>
<dbReference type="SMART" id="SM00976">
    <property type="entry name" value="Telo_bind"/>
    <property type="match status" value="1"/>
</dbReference>
<evidence type="ECO:0000256" key="7">
    <source>
        <dbReference type="ARBA" id="ARBA00023125"/>
    </source>
</evidence>
<dbReference type="CDD" id="cd04497">
    <property type="entry name" value="hPOT1_OB1_like"/>
    <property type="match status" value="1"/>
</dbReference>
<evidence type="ECO:0000256" key="6">
    <source>
        <dbReference type="ARBA" id="ARBA00022895"/>
    </source>
</evidence>
<dbReference type="PANTHER" id="PTHR14513">
    <property type="entry name" value="PROTECTION OF TELOMERES 1"/>
    <property type="match status" value="1"/>
</dbReference>
<keyword evidence="5" id="KW-0158">Chromosome</keyword>
<dbReference type="InterPro" id="IPR012340">
    <property type="entry name" value="NA-bd_OB-fold"/>
</dbReference>
<dbReference type="Pfam" id="PF02765">
    <property type="entry name" value="POT1"/>
    <property type="match status" value="1"/>
</dbReference>
<feature type="domain" description="Telomeric single stranded DNA binding POT1/Cdc13" evidence="10">
    <location>
        <begin position="10"/>
        <end position="147"/>
    </location>
</feature>
<dbReference type="InterPro" id="IPR032042">
    <property type="entry name" value="POT1PC"/>
</dbReference>
<sequence>MSDSPVLAGCTALAKVEAYLRQNIDIVGVVADFQPPLPSRGEDWTISFTLCDKSRPYPESGFPVRIFKRSAELLPQIRSNGDIILFRSIKIMPFGKIVGLSSFHTTWVISHVPTRPNTTSMISSQPKTSKLDPQDLEYIKSLHKWWSTRDVAVTPSSGLASIHRSVSGTSHKRQFSLIRDMKFDCFYDIVGLVVKTFPGVGNYTLYVTDFSKNPMLFAYEWHKTGAGGSYDHRGNSKWPGPWGQYTLQITLWDAHAAAAKQSVFDGAYIKLQNVRAKRNGDGRLEGALHGDRRFTERVDLQVLTNTDDPRIRELLQRNKEYTRRFESDRLRFEKEMQVKTVDVKKKDEEKQARRDEGNKNIRCQKPNHPITPISEILKLTDPTVPFVNHNYRIYCRVIDYLPRNLADFSVPNDALNGDKTAKPWVWRFALLVQGADGAQMRVIVEGDDAVYLLKMDAVNLRKSDHGLQALREKLFLLWGSLEERTVERHLRQKQKQDCPGAVPGQNQPRKRVRNSRNSSSKRHKYDELGKPLKGVDTDPDSDTEETAEEEAEEEQHGGKMFEACVKEYGIPDGDGWKRLHKLFGTVIM</sequence>
<comment type="subcellular location">
    <subcellularLocation>
        <location evidence="2">Chromosome</location>
        <location evidence="2">Telomere</location>
    </subcellularLocation>
    <subcellularLocation>
        <location evidence="1">Nucleus</location>
    </subcellularLocation>
</comment>
<keyword evidence="7" id="KW-0238">DNA-binding</keyword>
<name>A0ABR3GY22_9PEZI</name>
<protein>
    <recommendedName>
        <fullName evidence="4">Protection of telomeres protein 1</fullName>
    </recommendedName>
</protein>
<organism evidence="11 12">
    <name type="scientific">Discina gigas</name>
    <dbReference type="NCBI Taxonomy" id="1032678"/>
    <lineage>
        <taxon>Eukaryota</taxon>
        <taxon>Fungi</taxon>
        <taxon>Dikarya</taxon>
        <taxon>Ascomycota</taxon>
        <taxon>Pezizomycotina</taxon>
        <taxon>Pezizomycetes</taxon>
        <taxon>Pezizales</taxon>
        <taxon>Discinaceae</taxon>
        <taxon>Discina</taxon>
    </lineage>
</organism>
<dbReference type="EMBL" id="JBBBZM010000001">
    <property type="protein sequence ID" value="KAL0640851.1"/>
    <property type="molecule type" value="Genomic_DNA"/>
</dbReference>
<feature type="compositionally biased region" description="Basic and acidic residues" evidence="9">
    <location>
        <begin position="343"/>
        <end position="359"/>
    </location>
</feature>
<feature type="region of interest" description="Disordered" evidence="9">
    <location>
        <begin position="489"/>
        <end position="560"/>
    </location>
</feature>
<feature type="compositionally biased region" description="Basic and acidic residues" evidence="9">
    <location>
        <begin position="524"/>
        <end position="536"/>
    </location>
</feature>
<evidence type="ECO:0000256" key="9">
    <source>
        <dbReference type="SAM" id="MobiDB-lite"/>
    </source>
</evidence>
<evidence type="ECO:0000256" key="2">
    <source>
        <dbReference type="ARBA" id="ARBA00004574"/>
    </source>
</evidence>
<evidence type="ECO:0000256" key="5">
    <source>
        <dbReference type="ARBA" id="ARBA00022454"/>
    </source>
</evidence>